<dbReference type="Gene3D" id="1.10.287.70">
    <property type="match status" value="1"/>
</dbReference>
<evidence type="ECO:0000256" key="4">
    <source>
        <dbReference type="ARBA" id="ARBA00023136"/>
    </source>
</evidence>
<evidence type="ECO:0000256" key="2">
    <source>
        <dbReference type="ARBA" id="ARBA00022692"/>
    </source>
</evidence>
<keyword evidence="3 6" id="KW-1133">Transmembrane helix</keyword>
<feature type="compositionally biased region" description="Basic and acidic residues" evidence="5">
    <location>
        <begin position="145"/>
        <end position="172"/>
    </location>
</feature>
<feature type="region of interest" description="Disordered" evidence="5">
    <location>
        <begin position="1"/>
        <end position="21"/>
    </location>
</feature>
<feature type="region of interest" description="Disordered" evidence="5">
    <location>
        <begin position="60"/>
        <end position="80"/>
    </location>
</feature>
<feature type="region of interest" description="Disordered" evidence="5">
    <location>
        <begin position="106"/>
        <end position="173"/>
    </location>
</feature>
<comment type="subcellular location">
    <subcellularLocation>
        <location evidence="1">Membrane</location>
        <topology evidence="1">Multi-pass membrane protein</topology>
    </subcellularLocation>
</comment>
<feature type="region of interest" description="Disordered" evidence="5">
    <location>
        <begin position="288"/>
        <end position="317"/>
    </location>
</feature>
<dbReference type="Proteomes" id="UP000332933">
    <property type="component" value="Unassembled WGS sequence"/>
</dbReference>
<dbReference type="Pfam" id="PF00520">
    <property type="entry name" value="Ion_trans"/>
    <property type="match status" value="1"/>
</dbReference>
<keyword evidence="10" id="KW-1185">Reference proteome</keyword>
<organism evidence="9 10">
    <name type="scientific">Aphanomyces stellatus</name>
    <dbReference type="NCBI Taxonomy" id="120398"/>
    <lineage>
        <taxon>Eukaryota</taxon>
        <taxon>Sar</taxon>
        <taxon>Stramenopiles</taxon>
        <taxon>Oomycota</taxon>
        <taxon>Saprolegniomycetes</taxon>
        <taxon>Saprolegniales</taxon>
        <taxon>Verrucalvaceae</taxon>
        <taxon>Aphanomyces</taxon>
    </lineage>
</organism>
<sequence>MGDETTKPRRSQPWTFDRLQPLAPSPGHLALQVDIAHQNEHAACSSTALLATHADGLQAPPDRSVHASALSSPRHSFDSGATEASLAPLDASVASTYLLSFAAPSTQSIQKPRRLHGSQRTDDGPRTDESLTSSMSQESPLLRTLPEDRARDDGSMSTGDHHTDAANLHDDAGAPWAANTSSCRLPTSMSAKLLQRLHWSVSTAKLDSIRRGSPSASDLLPMCERATAADEQTTGPYDTTTMTTALQSPKSKSSLLSLSRSMSLLMRLQSAASVAPIESTLCDESAPLLVGPPDDWNTPRDEHTMTASGASGSLTASGSSAQLHSIKFVAKLQKKRQGSSAKRILRQLTHHNKALMDAGQLEDELNTMAGHEIWKLAMRNQTFLLIPIQSRFKMGWDVLMALLTFYSILHAPMDIAFDLRVEGPWLFGFQCLVDAILLLDVVFMFRTTYIDRTSLEEVHDTTLIRRRYLSGWFATDCLSSVPVTFFGPDLYESSTWSQLKYLRVCILFRALRVSKSATFNRCMAWIAHKMNVAHLRLVVMTLLYLVLHHYIACGYYMVIEYEEQLYAAHESSGDHHEAELPERWCVAV</sequence>
<keyword evidence="2 6" id="KW-0812">Transmembrane</keyword>
<gene>
    <name evidence="9" type="primary">Aste57867_21399</name>
    <name evidence="8" type="ORF">As57867_021330</name>
    <name evidence="9" type="ORF">ASTE57867_21399</name>
</gene>
<reference evidence="9 10" key="1">
    <citation type="submission" date="2019-03" db="EMBL/GenBank/DDBJ databases">
        <authorList>
            <person name="Gaulin E."/>
            <person name="Dumas B."/>
        </authorList>
    </citation>
    <scope>NUCLEOTIDE SEQUENCE [LARGE SCALE GENOMIC DNA]</scope>
    <source>
        <strain evidence="9">CBS 568.67</strain>
    </source>
</reference>
<dbReference type="GO" id="GO:0005216">
    <property type="term" value="F:monoatomic ion channel activity"/>
    <property type="evidence" value="ECO:0007669"/>
    <property type="project" value="InterPro"/>
</dbReference>
<feature type="transmembrane region" description="Helical" evidence="6">
    <location>
        <begin position="425"/>
        <end position="445"/>
    </location>
</feature>
<dbReference type="PANTHER" id="PTHR47823">
    <property type="entry name" value="ION_TRANS DOMAIN-CONTAINING PROTEIN"/>
    <property type="match status" value="1"/>
</dbReference>
<feature type="compositionally biased region" description="Polar residues" evidence="5">
    <location>
        <begin position="130"/>
        <end position="139"/>
    </location>
</feature>
<evidence type="ECO:0000256" key="3">
    <source>
        <dbReference type="ARBA" id="ARBA00022989"/>
    </source>
</evidence>
<evidence type="ECO:0000313" key="10">
    <source>
        <dbReference type="Proteomes" id="UP000332933"/>
    </source>
</evidence>
<evidence type="ECO:0000256" key="1">
    <source>
        <dbReference type="ARBA" id="ARBA00004141"/>
    </source>
</evidence>
<proteinExistence type="predicted"/>
<evidence type="ECO:0000313" key="8">
    <source>
        <dbReference type="EMBL" id="KAF0686839.1"/>
    </source>
</evidence>
<dbReference type="EMBL" id="CAADRA010006998">
    <property type="protein sequence ID" value="VFT98070.1"/>
    <property type="molecule type" value="Genomic_DNA"/>
</dbReference>
<protein>
    <submittedName>
        <fullName evidence="9">Aste57867_21399 protein</fullName>
    </submittedName>
</protein>
<dbReference type="OrthoDB" id="447251at2759"/>
<dbReference type="PANTHER" id="PTHR47823:SF9">
    <property type="entry name" value="CHROMOSOME UNDETERMINED SCAFFOLD_10, WHOLE GENOME SHOTGUN SEQUENCE"/>
    <property type="match status" value="1"/>
</dbReference>
<dbReference type="EMBL" id="VJMH01006972">
    <property type="protein sequence ID" value="KAF0686839.1"/>
    <property type="molecule type" value="Genomic_DNA"/>
</dbReference>
<reference evidence="8" key="2">
    <citation type="submission" date="2019-06" db="EMBL/GenBank/DDBJ databases">
        <title>Genomics analysis of Aphanomyces spp. identifies a new class of oomycete effector associated with host adaptation.</title>
        <authorList>
            <person name="Gaulin E."/>
        </authorList>
    </citation>
    <scope>NUCLEOTIDE SEQUENCE</scope>
    <source>
        <strain evidence="8">CBS 578.67</strain>
    </source>
</reference>
<dbReference type="GO" id="GO:0016020">
    <property type="term" value="C:membrane"/>
    <property type="evidence" value="ECO:0007669"/>
    <property type="project" value="UniProtKB-SubCell"/>
</dbReference>
<dbReference type="AlphaFoldDB" id="A0A485LHG6"/>
<dbReference type="SUPFAM" id="SSF81324">
    <property type="entry name" value="Voltage-gated potassium channels"/>
    <property type="match status" value="1"/>
</dbReference>
<dbReference type="InterPro" id="IPR005821">
    <property type="entry name" value="Ion_trans_dom"/>
</dbReference>
<name>A0A485LHG6_9STRA</name>
<evidence type="ECO:0000313" key="9">
    <source>
        <dbReference type="EMBL" id="VFT98070.1"/>
    </source>
</evidence>
<evidence type="ECO:0000259" key="7">
    <source>
        <dbReference type="Pfam" id="PF00520"/>
    </source>
</evidence>
<evidence type="ECO:0000256" key="6">
    <source>
        <dbReference type="SAM" id="Phobius"/>
    </source>
</evidence>
<accession>A0A485LHG6</accession>
<keyword evidence="4 6" id="KW-0472">Membrane</keyword>
<feature type="compositionally biased region" description="Low complexity" evidence="5">
    <location>
        <begin position="305"/>
        <end position="317"/>
    </location>
</feature>
<feature type="compositionally biased region" description="Basic and acidic residues" evidence="5">
    <location>
        <begin position="119"/>
        <end position="129"/>
    </location>
</feature>
<evidence type="ECO:0000256" key="5">
    <source>
        <dbReference type="SAM" id="MobiDB-lite"/>
    </source>
</evidence>
<feature type="domain" description="Ion transport" evidence="7">
    <location>
        <begin position="396"/>
        <end position="547"/>
    </location>
</feature>
<feature type="transmembrane region" description="Helical" evidence="6">
    <location>
        <begin position="537"/>
        <end position="558"/>
    </location>
</feature>